<name>A0AAE4B2Q7_9RHOB</name>
<organism evidence="1 2">
    <name type="scientific">Marimonas arenosa</name>
    <dbReference type="NCBI Taxonomy" id="1795305"/>
    <lineage>
        <taxon>Bacteria</taxon>
        <taxon>Pseudomonadati</taxon>
        <taxon>Pseudomonadota</taxon>
        <taxon>Alphaproteobacteria</taxon>
        <taxon>Rhodobacterales</taxon>
        <taxon>Paracoccaceae</taxon>
        <taxon>Marimonas</taxon>
    </lineage>
</organism>
<proteinExistence type="predicted"/>
<dbReference type="EMBL" id="JANHAX010000001">
    <property type="protein sequence ID" value="MDQ2088522.1"/>
    <property type="molecule type" value="Genomic_DNA"/>
</dbReference>
<reference evidence="1" key="1">
    <citation type="submission" date="2022-07" db="EMBL/GenBank/DDBJ databases">
        <authorList>
            <person name="Otstavnykh N."/>
            <person name="Isaeva M."/>
            <person name="Bystritskaya E."/>
        </authorList>
    </citation>
    <scope>NUCLEOTIDE SEQUENCE</scope>
    <source>
        <strain evidence="1">KCTC 52189</strain>
    </source>
</reference>
<evidence type="ECO:0000313" key="1">
    <source>
        <dbReference type="EMBL" id="MDQ2088522.1"/>
    </source>
</evidence>
<accession>A0AAE4B2Q7</accession>
<reference evidence="1" key="2">
    <citation type="submission" date="2023-02" db="EMBL/GenBank/DDBJ databases">
        <title>'Rhodoalgimonas zhirmunskyi' gen. nov., isolated from a red alga.</title>
        <authorList>
            <person name="Nedashkovskaya O.I."/>
            <person name="Otstavnykh N.Y."/>
            <person name="Bystritskaya E.P."/>
            <person name="Balabanova L.A."/>
            <person name="Isaeva M.P."/>
        </authorList>
    </citation>
    <scope>NUCLEOTIDE SEQUENCE</scope>
    <source>
        <strain evidence="1">KCTC 52189</strain>
    </source>
</reference>
<dbReference type="AlphaFoldDB" id="A0AAE4B2Q7"/>
<protein>
    <submittedName>
        <fullName evidence="1">Uncharacterized protein</fullName>
    </submittedName>
</protein>
<sequence length="109" mass="12298">MRYDCAGAGQRTLSLFDNRSWQDHPPLLRPQMDTFRHLRTIHDLLGLLATAQELALPARVEARRQELVTALCPENMTPARAKRLATGSLPEDVRDFLKSLARHAGRARA</sequence>
<keyword evidence="2" id="KW-1185">Reference proteome</keyword>
<dbReference type="RefSeq" id="WP_306733787.1">
    <property type="nucleotide sequence ID" value="NZ_JANHAX010000001.1"/>
</dbReference>
<gene>
    <name evidence="1" type="ORF">NO357_01235</name>
</gene>
<evidence type="ECO:0000313" key="2">
    <source>
        <dbReference type="Proteomes" id="UP001226762"/>
    </source>
</evidence>
<comment type="caution">
    <text evidence="1">The sequence shown here is derived from an EMBL/GenBank/DDBJ whole genome shotgun (WGS) entry which is preliminary data.</text>
</comment>
<dbReference type="Proteomes" id="UP001226762">
    <property type="component" value="Unassembled WGS sequence"/>
</dbReference>